<keyword evidence="1" id="KW-0489">Methyltransferase</keyword>
<accession>A0A2J7TFU2</accession>
<dbReference type="AlphaFoldDB" id="A0A2J7TFU2"/>
<evidence type="ECO:0000313" key="1">
    <source>
        <dbReference type="EMBL" id="PNG25641.1"/>
    </source>
</evidence>
<protein>
    <submittedName>
        <fullName evidence="1">Methyltransferase type 12</fullName>
    </submittedName>
</protein>
<dbReference type="OrthoDB" id="9071885at2"/>
<reference evidence="1 2" key="1">
    <citation type="submission" date="2017-10" db="EMBL/GenBank/DDBJ databases">
        <title>Genome announcement of Methylocella silvestris TVC from permafrost.</title>
        <authorList>
            <person name="Wang J."/>
            <person name="Geng K."/>
            <person name="Ul-Haque F."/>
            <person name="Crombie A.T."/>
            <person name="Street L.E."/>
            <person name="Wookey P.A."/>
            <person name="Murrell J.C."/>
            <person name="Pratscher J."/>
        </authorList>
    </citation>
    <scope>NUCLEOTIDE SEQUENCE [LARGE SCALE GENOMIC DNA]</scope>
    <source>
        <strain evidence="1 2">TVC</strain>
    </source>
</reference>
<dbReference type="Gene3D" id="3.40.50.150">
    <property type="entry name" value="Vaccinia Virus protein VP39"/>
    <property type="match status" value="1"/>
</dbReference>
<dbReference type="Proteomes" id="UP000236286">
    <property type="component" value="Unassembled WGS sequence"/>
</dbReference>
<dbReference type="GO" id="GO:0008168">
    <property type="term" value="F:methyltransferase activity"/>
    <property type="evidence" value="ECO:0007669"/>
    <property type="project" value="UniProtKB-KW"/>
</dbReference>
<dbReference type="GO" id="GO:0032259">
    <property type="term" value="P:methylation"/>
    <property type="evidence" value="ECO:0007669"/>
    <property type="project" value="UniProtKB-KW"/>
</dbReference>
<gene>
    <name evidence="1" type="ORF">CR492_11985</name>
</gene>
<dbReference type="RefSeq" id="WP_102843991.1">
    <property type="nucleotide sequence ID" value="NZ_PDZR01000013.1"/>
</dbReference>
<dbReference type="Pfam" id="PF13489">
    <property type="entry name" value="Methyltransf_23"/>
    <property type="match status" value="1"/>
</dbReference>
<dbReference type="InterPro" id="IPR029063">
    <property type="entry name" value="SAM-dependent_MTases_sf"/>
</dbReference>
<keyword evidence="1" id="KW-0808">Transferase</keyword>
<name>A0A2J7TFU2_METSI</name>
<sequence>MSVPEATTDYPPCPVTGEPATALIQIVSCEFLARLWEIEFSVDARPSFGGATHLSLWRSRTGMMFFSPAPVGDADFYKAFYKTLGPKLLPSESRPRAEFQLAANHIAAGARVLDVGCGFGGFRPFVAHADYLGLDPHFSGEATDWSLSESLGAHLIKNAGAYDAVCAFQVLEHVARPADLFAEMTAATKPGGLVIVGVPHVPSAMTRIPNFLLNAPPHHLTWWSEDALRALAARNGLAVETIQPVAWSEMDSFVYWIERCSPVRCREIYFKHAWSWHAAALTGLVLGYVANKLLGPPRETRDEGAGLLLAARKPQAR</sequence>
<dbReference type="EMBL" id="PDZR01000013">
    <property type="protein sequence ID" value="PNG25641.1"/>
    <property type="molecule type" value="Genomic_DNA"/>
</dbReference>
<dbReference type="SUPFAM" id="SSF53335">
    <property type="entry name" value="S-adenosyl-L-methionine-dependent methyltransferases"/>
    <property type="match status" value="1"/>
</dbReference>
<evidence type="ECO:0000313" key="2">
    <source>
        <dbReference type="Proteomes" id="UP000236286"/>
    </source>
</evidence>
<organism evidence="1 2">
    <name type="scientific">Methylocella silvestris</name>
    <dbReference type="NCBI Taxonomy" id="199596"/>
    <lineage>
        <taxon>Bacteria</taxon>
        <taxon>Pseudomonadati</taxon>
        <taxon>Pseudomonadota</taxon>
        <taxon>Alphaproteobacteria</taxon>
        <taxon>Hyphomicrobiales</taxon>
        <taxon>Beijerinckiaceae</taxon>
        <taxon>Methylocella</taxon>
    </lineage>
</organism>
<proteinExistence type="predicted"/>
<comment type="caution">
    <text evidence="1">The sequence shown here is derived from an EMBL/GenBank/DDBJ whole genome shotgun (WGS) entry which is preliminary data.</text>
</comment>
<dbReference type="PANTHER" id="PTHR43861">
    <property type="entry name" value="TRANS-ACONITATE 2-METHYLTRANSFERASE-RELATED"/>
    <property type="match status" value="1"/>
</dbReference>
<dbReference type="CDD" id="cd02440">
    <property type="entry name" value="AdoMet_MTases"/>
    <property type="match status" value="1"/>
</dbReference>